<keyword evidence="2 5" id="KW-0812">Transmembrane</keyword>
<keyword evidence="4 5" id="KW-0472">Membrane</keyword>
<evidence type="ECO:0000256" key="3">
    <source>
        <dbReference type="ARBA" id="ARBA00022989"/>
    </source>
</evidence>
<feature type="transmembrane region" description="Helical" evidence="5">
    <location>
        <begin position="217"/>
        <end position="237"/>
    </location>
</feature>
<dbReference type="Proteomes" id="UP001177592">
    <property type="component" value="Plasmid paNv_CAN7"/>
</dbReference>
<accession>A0ABY8NXK2</accession>
<organism evidence="6 7">
    <name type="scientific">Arsenophonus nasoniae</name>
    <name type="common">son-killer infecting Nasonia vitripennis</name>
    <dbReference type="NCBI Taxonomy" id="638"/>
    <lineage>
        <taxon>Bacteria</taxon>
        <taxon>Pseudomonadati</taxon>
        <taxon>Pseudomonadota</taxon>
        <taxon>Gammaproteobacteria</taxon>
        <taxon>Enterobacterales</taxon>
        <taxon>Morganellaceae</taxon>
        <taxon>Arsenophonus</taxon>
    </lineage>
</organism>
<feature type="transmembrane region" description="Helical" evidence="5">
    <location>
        <begin position="51"/>
        <end position="73"/>
    </location>
</feature>
<feature type="transmembrane region" description="Helical" evidence="5">
    <location>
        <begin position="150"/>
        <end position="169"/>
    </location>
</feature>
<comment type="subcellular location">
    <subcellularLocation>
        <location evidence="1">Membrane</location>
        <topology evidence="1">Multi-pass membrane protein</topology>
    </subcellularLocation>
</comment>
<dbReference type="EMBL" id="CP123530">
    <property type="protein sequence ID" value="WGM08752.1"/>
    <property type="molecule type" value="Genomic_DNA"/>
</dbReference>
<proteinExistence type="predicted"/>
<name>A0ABY8NXK2_9GAMM</name>
<evidence type="ECO:0000256" key="5">
    <source>
        <dbReference type="SAM" id="Phobius"/>
    </source>
</evidence>
<sequence length="333" mass="35334">MSALTTATQGKMAFYGGLFSTLFTSSFTLYLLVTGYQIIAGKYQKPLEDLIYNVAKICVITLFITNAGGWLDLSIMAIKGLKEGLAGGDPWSYLDDLWIRMQHISARLLELDTSKYVKMAGGIGALLTLIGGGLMLIVTALVYLAAEYTILLMSVTAPIFVFCLMFGFLRQMFNNWLQAIFSAILTITFASIVMMGAIRFINLIFTEMVNQASESNLMTMGLMACVAGVVAGALVVLSSKAAGQLAGVSVNAAVQGMAMLGMGIGTGMAVKGAIGSTKGGMSGTKGLIHGSYEGGIGRKLDEKKSRGGAAMAGYGAARATRFVVQKIQQRRPR</sequence>
<feature type="transmembrane region" description="Helical" evidence="5">
    <location>
        <begin position="123"/>
        <end position="144"/>
    </location>
</feature>
<feature type="transmembrane region" description="Helical" evidence="5">
    <location>
        <begin position="12"/>
        <end position="39"/>
    </location>
</feature>
<evidence type="ECO:0000313" key="7">
    <source>
        <dbReference type="Proteomes" id="UP001177592"/>
    </source>
</evidence>
<evidence type="ECO:0000256" key="1">
    <source>
        <dbReference type="ARBA" id="ARBA00004141"/>
    </source>
</evidence>
<dbReference type="Pfam" id="PF04610">
    <property type="entry name" value="TrbL"/>
    <property type="match status" value="1"/>
</dbReference>
<evidence type="ECO:0000256" key="4">
    <source>
        <dbReference type="ARBA" id="ARBA00023136"/>
    </source>
</evidence>
<geneLocation type="plasmid" evidence="6 7">
    <name>paNv_CAN7</name>
</geneLocation>
<feature type="transmembrane region" description="Helical" evidence="5">
    <location>
        <begin position="181"/>
        <end position="205"/>
    </location>
</feature>
<evidence type="ECO:0000256" key="2">
    <source>
        <dbReference type="ARBA" id="ARBA00022692"/>
    </source>
</evidence>
<keyword evidence="6" id="KW-0614">Plasmid</keyword>
<protein>
    <submittedName>
        <fullName evidence="6">Type IV secretion system protein</fullName>
    </submittedName>
</protein>
<dbReference type="RefSeq" id="WP_280632585.1">
    <property type="nucleotide sequence ID" value="NZ_CP123530.1"/>
</dbReference>
<gene>
    <name evidence="6" type="ORF">QE258_25635</name>
</gene>
<reference evidence="6" key="1">
    <citation type="submission" date="2023-04" db="EMBL/GenBank/DDBJ databases">
        <title>Genome dynamics across the evolutionary transition to endosymbiosis.</title>
        <authorList>
            <person name="Siozios S."/>
            <person name="Nadal-Jimenez P."/>
            <person name="Azagi T."/>
            <person name="Sprong H."/>
            <person name="Frost C.L."/>
            <person name="Parratt S.R."/>
            <person name="Taylor G."/>
            <person name="Brettell L."/>
            <person name="Lew K.C."/>
            <person name="Croft L."/>
            <person name="King K.C."/>
            <person name="Brockhurst M.A."/>
            <person name="Hypsa V."/>
            <person name="Novakova E."/>
            <person name="Darby A.C."/>
            <person name="Hurst G.D.D."/>
        </authorList>
    </citation>
    <scope>NUCLEOTIDE SEQUENCE</scope>
    <source>
        <strain evidence="6">ANv_CAN</strain>
        <plasmid evidence="6">paNv_CAN7</plasmid>
    </source>
</reference>
<dbReference type="InterPro" id="IPR007688">
    <property type="entry name" value="Conjugal_tfr_TrbL/VirB6"/>
</dbReference>
<keyword evidence="3 5" id="KW-1133">Transmembrane helix</keyword>
<evidence type="ECO:0000313" key="6">
    <source>
        <dbReference type="EMBL" id="WGM08752.1"/>
    </source>
</evidence>
<keyword evidence="7" id="KW-1185">Reference proteome</keyword>